<dbReference type="Proteomes" id="UP001497623">
    <property type="component" value="Unassembled WGS sequence"/>
</dbReference>
<evidence type="ECO:0000259" key="1">
    <source>
        <dbReference type="Pfam" id="PF18701"/>
    </source>
</evidence>
<dbReference type="AlphaFoldDB" id="A0AAV2R6J0"/>
<accession>A0AAV2R6J0</accession>
<dbReference type="Pfam" id="PF18701">
    <property type="entry name" value="DUF5641"/>
    <property type="match status" value="1"/>
</dbReference>
<sequence>MHTELSASLQLRDELLDKFKQIWYEEYLMSLRDSYKDLRQENFVDKIKRGDIVLLKNIQPDLIKHRQYWSLARVVDVICGSDGRIRSARVLKASADYLRRKREPELHPINHLFPLELNLTHDFKGTDVQDLDQIPEQVNPDLDFSGFESEVESGDIDLQVAGDLIPSTSSEEWVENPLFLPSSINNPSDTETIQLPLVSSRGRRIIPKKGNEDFVSH</sequence>
<feature type="domain" description="DUF5641" evidence="1">
    <location>
        <begin position="10"/>
        <end position="99"/>
    </location>
</feature>
<reference evidence="2 3" key="1">
    <citation type="submission" date="2024-05" db="EMBL/GenBank/DDBJ databases">
        <authorList>
            <person name="Wallberg A."/>
        </authorList>
    </citation>
    <scope>NUCLEOTIDE SEQUENCE [LARGE SCALE GENOMIC DNA]</scope>
</reference>
<gene>
    <name evidence="2" type="ORF">MNOR_LOCUS21362</name>
</gene>
<dbReference type="InterPro" id="IPR040676">
    <property type="entry name" value="DUF5641"/>
</dbReference>
<comment type="caution">
    <text evidence="2">The sequence shown here is derived from an EMBL/GenBank/DDBJ whole genome shotgun (WGS) entry which is preliminary data.</text>
</comment>
<name>A0AAV2R6J0_MEGNR</name>
<proteinExistence type="predicted"/>
<organism evidence="2 3">
    <name type="scientific">Meganyctiphanes norvegica</name>
    <name type="common">Northern krill</name>
    <name type="synonym">Thysanopoda norvegica</name>
    <dbReference type="NCBI Taxonomy" id="48144"/>
    <lineage>
        <taxon>Eukaryota</taxon>
        <taxon>Metazoa</taxon>
        <taxon>Ecdysozoa</taxon>
        <taxon>Arthropoda</taxon>
        <taxon>Crustacea</taxon>
        <taxon>Multicrustacea</taxon>
        <taxon>Malacostraca</taxon>
        <taxon>Eumalacostraca</taxon>
        <taxon>Eucarida</taxon>
        <taxon>Euphausiacea</taxon>
        <taxon>Euphausiidae</taxon>
        <taxon>Meganyctiphanes</taxon>
    </lineage>
</organism>
<evidence type="ECO:0000313" key="2">
    <source>
        <dbReference type="EMBL" id="CAL4118094.1"/>
    </source>
</evidence>
<keyword evidence="3" id="KW-1185">Reference proteome</keyword>
<protein>
    <recommendedName>
        <fullName evidence="1">DUF5641 domain-containing protein</fullName>
    </recommendedName>
</protein>
<dbReference type="EMBL" id="CAXKWB010017143">
    <property type="protein sequence ID" value="CAL4118094.1"/>
    <property type="molecule type" value="Genomic_DNA"/>
</dbReference>
<evidence type="ECO:0000313" key="3">
    <source>
        <dbReference type="Proteomes" id="UP001497623"/>
    </source>
</evidence>